<dbReference type="EC" id="2.7.1.40" evidence="6 16"/>
<dbReference type="PROSITE" id="PS00110">
    <property type="entry name" value="PYRUVATE_KINASE"/>
    <property type="match status" value="1"/>
</dbReference>
<comment type="pathway">
    <text evidence="3 16">Carbohydrate degradation; glycolysis; pyruvate from D-glyceraldehyde 3-phosphate: step 5/5.</text>
</comment>
<dbReference type="NCBIfam" id="NF004491">
    <property type="entry name" value="PRK05826.1"/>
    <property type="match status" value="1"/>
</dbReference>
<dbReference type="NCBIfam" id="NF004978">
    <property type="entry name" value="PRK06354.1"/>
    <property type="match status" value="1"/>
</dbReference>
<dbReference type="GO" id="GO:0030955">
    <property type="term" value="F:potassium ion binding"/>
    <property type="evidence" value="ECO:0007669"/>
    <property type="project" value="InterPro"/>
</dbReference>
<evidence type="ECO:0000256" key="8">
    <source>
        <dbReference type="ARBA" id="ARBA00022723"/>
    </source>
</evidence>
<dbReference type="InterPro" id="IPR015795">
    <property type="entry name" value="Pyrv_Knase_C"/>
</dbReference>
<dbReference type="FunFam" id="3.20.20.60:FF:000001">
    <property type="entry name" value="Pyruvate kinase"/>
    <property type="match status" value="1"/>
</dbReference>
<evidence type="ECO:0000256" key="5">
    <source>
        <dbReference type="ARBA" id="ARBA00011881"/>
    </source>
</evidence>
<evidence type="ECO:0000256" key="2">
    <source>
        <dbReference type="ARBA" id="ARBA00001958"/>
    </source>
</evidence>
<evidence type="ECO:0000256" key="14">
    <source>
        <dbReference type="ARBA" id="ARBA00023317"/>
    </source>
</evidence>
<sequence>MFTDNKQAQAQAQVQFPMQWISSMDVDVQPKATRKTSIICTIGPKTKPVEKLTALIDAGMNIVRMNFSHGDYEYHKSVLDNARAAAAARPDKVIAIALDTKGPEIRTGLMLNDTEVPIKKGHQMNITTNDKYANACDGENMYVDYKNLPKVIEVGKNIYVDDGVLSFKVLSKGDDFVRVEAQNNGKICSKKGVNLPKTAVDLPALSEKDKNDLRFGVENGVDMIFASFIRRAQDVKDIRRVLGDKGKNVKIICKIENHQGIQNFDEILAETDGVMIARGDMGIEIPCERVFIAQKMMIAKCNLVGKPVACATQMLESMTFNPRPTRAEVSDVANAVLDGADLVMLSGETAKGDYPLEAVSTMASTCELAESVICYNPLFNQIRSLTSWPTDTTETIAMSSVACAQENNASAIIVLSKSGHSARLASKYRPSQPIILVTRDEQTARQSHLHRGVFPFVYKGEVAAKWDEDVESRIKWGIQQGKEAGLVKSNEPVVIVQGWKGGLGNTNTVRVLIAP</sequence>
<dbReference type="Proteomes" id="UP000054107">
    <property type="component" value="Unassembled WGS sequence"/>
</dbReference>
<evidence type="ECO:0000313" key="20">
    <source>
        <dbReference type="Proteomes" id="UP000054107"/>
    </source>
</evidence>
<keyword evidence="13 16" id="KW-0324">Glycolysis</keyword>
<dbReference type="UniPathway" id="UPA00109">
    <property type="reaction ID" value="UER00188"/>
</dbReference>
<evidence type="ECO:0000256" key="15">
    <source>
        <dbReference type="ARBA" id="ARBA00048152"/>
    </source>
</evidence>
<evidence type="ECO:0000256" key="4">
    <source>
        <dbReference type="ARBA" id="ARBA00008663"/>
    </source>
</evidence>
<dbReference type="Pfam" id="PF00224">
    <property type="entry name" value="PK"/>
    <property type="match status" value="1"/>
</dbReference>
<dbReference type="PRINTS" id="PR01050">
    <property type="entry name" value="PYRUVTKNASE"/>
</dbReference>
<dbReference type="InterPro" id="IPR015806">
    <property type="entry name" value="Pyrv_Knase_insert_dom_sf"/>
</dbReference>
<protein>
    <recommendedName>
        <fullName evidence="6 16">Pyruvate kinase</fullName>
        <ecNumber evidence="6 16">2.7.1.40</ecNumber>
    </recommendedName>
</protein>
<dbReference type="InterPro" id="IPR036918">
    <property type="entry name" value="Pyrv_Knase_C_sf"/>
</dbReference>
<keyword evidence="7 16" id="KW-0808">Transferase</keyword>
<comment type="cofactor">
    <cofactor evidence="2">
        <name>K(+)</name>
        <dbReference type="ChEBI" id="CHEBI:29103"/>
    </cofactor>
</comment>
<dbReference type="SUPFAM" id="SSF51621">
    <property type="entry name" value="Phosphoenolpyruvate/pyruvate domain"/>
    <property type="match status" value="1"/>
</dbReference>
<evidence type="ECO:0000256" key="16">
    <source>
        <dbReference type="RuleBase" id="RU000504"/>
    </source>
</evidence>
<dbReference type="InterPro" id="IPR015813">
    <property type="entry name" value="Pyrv/PenolPyrv_kinase-like_dom"/>
</dbReference>
<dbReference type="InterPro" id="IPR040442">
    <property type="entry name" value="Pyrv_kinase-like_dom_sf"/>
</dbReference>
<dbReference type="FunFam" id="2.40.33.10:FF:000001">
    <property type="entry name" value="Pyruvate kinase"/>
    <property type="match status" value="1"/>
</dbReference>
<dbReference type="InterPro" id="IPR001697">
    <property type="entry name" value="Pyr_Knase"/>
</dbReference>
<dbReference type="AlphaFoldDB" id="A0A0B7MX16"/>
<dbReference type="OrthoDB" id="108365at2759"/>
<evidence type="ECO:0000256" key="6">
    <source>
        <dbReference type="ARBA" id="ARBA00012142"/>
    </source>
</evidence>
<dbReference type="Gene3D" id="3.20.20.60">
    <property type="entry name" value="Phosphoenolpyruvate-binding domains"/>
    <property type="match status" value="1"/>
</dbReference>
<gene>
    <name evidence="19" type="primary">PARPA_04307.1 scaffold 12477</name>
</gene>
<dbReference type="STRING" id="35722.A0A0B7MX16"/>
<feature type="domain" description="Pyruvate kinase barrel" evidence="17">
    <location>
        <begin position="34"/>
        <end position="359"/>
    </location>
</feature>
<dbReference type="GO" id="GO:0005524">
    <property type="term" value="F:ATP binding"/>
    <property type="evidence" value="ECO:0007669"/>
    <property type="project" value="UniProtKB-KW"/>
</dbReference>
<evidence type="ECO:0000259" key="18">
    <source>
        <dbReference type="Pfam" id="PF02887"/>
    </source>
</evidence>
<evidence type="ECO:0000256" key="1">
    <source>
        <dbReference type="ARBA" id="ARBA00001946"/>
    </source>
</evidence>
<dbReference type="Pfam" id="PF02887">
    <property type="entry name" value="PK_C"/>
    <property type="match status" value="1"/>
</dbReference>
<dbReference type="SUPFAM" id="SSF52935">
    <property type="entry name" value="PK C-terminal domain-like"/>
    <property type="match status" value="1"/>
</dbReference>
<comment type="subunit">
    <text evidence="5">Homotetramer.</text>
</comment>
<evidence type="ECO:0000256" key="13">
    <source>
        <dbReference type="ARBA" id="ARBA00023152"/>
    </source>
</evidence>
<dbReference type="EMBL" id="LN724412">
    <property type="protein sequence ID" value="CEP10591.1"/>
    <property type="molecule type" value="Genomic_DNA"/>
</dbReference>
<dbReference type="SUPFAM" id="SSF50800">
    <property type="entry name" value="PK beta-barrel domain-like"/>
    <property type="match status" value="1"/>
</dbReference>
<comment type="cofactor">
    <cofactor evidence="1">
        <name>Mg(2+)</name>
        <dbReference type="ChEBI" id="CHEBI:18420"/>
    </cofactor>
</comment>
<evidence type="ECO:0000256" key="3">
    <source>
        <dbReference type="ARBA" id="ARBA00004997"/>
    </source>
</evidence>
<keyword evidence="14" id="KW-0670">Pyruvate</keyword>
<dbReference type="GO" id="GO:0004743">
    <property type="term" value="F:pyruvate kinase activity"/>
    <property type="evidence" value="ECO:0007669"/>
    <property type="project" value="UniProtKB-EC"/>
</dbReference>
<dbReference type="InterPro" id="IPR011037">
    <property type="entry name" value="Pyrv_Knase-like_insert_dom_sf"/>
</dbReference>
<name>A0A0B7MX16_9FUNG</name>
<keyword evidence="9" id="KW-0547">Nucleotide-binding</keyword>
<accession>A0A0B7MX16</accession>
<evidence type="ECO:0000256" key="9">
    <source>
        <dbReference type="ARBA" id="ARBA00022741"/>
    </source>
</evidence>
<dbReference type="Gene3D" id="2.40.33.10">
    <property type="entry name" value="PK beta-barrel domain-like"/>
    <property type="match status" value="1"/>
</dbReference>
<comment type="similarity">
    <text evidence="4 16">Belongs to the pyruvate kinase family.</text>
</comment>
<dbReference type="GO" id="GO:0016301">
    <property type="term" value="F:kinase activity"/>
    <property type="evidence" value="ECO:0007669"/>
    <property type="project" value="UniProtKB-KW"/>
</dbReference>
<keyword evidence="10 16" id="KW-0418">Kinase</keyword>
<proteinExistence type="inferred from homology"/>
<keyword evidence="8" id="KW-0479">Metal-binding</keyword>
<reference evidence="19 20" key="1">
    <citation type="submission" date="2014-09" db="EMBL/GenBank/DDBJ databases">
        <authorList>
            <person name="Ellenberger Sabrina"/>
        </authorList>
    </citation>
    <scope>NUCLEOTIDE SEQUENCE [LARGE SCALE GENOMIC DNA]</scope>
    <source>
        <strain evidence="19 20">CBS 412.66</strain>
    </source>
</reference>
<keyword evidence="20" id="KW-1185">Reference proteome</keyword>
<dbReference type="FunFam" id="3.40.1380.20:FF:000001">
    <property type="entry name" value="Pyruvate kinase"/>
    <property type="match status" value="1"/>
</dbReference>
<dbReference type="CDD" id="cd00288">
    <property type="entry name" value="Pyruvate_Kinase"/>
    <property type="match status" value="1"/>
</dbReference>
<keyword evidence="11" id="KW-0067">ATP-binding</keyword>
<organism evidence="19 20">
    <name type="scientific">Parasitella parasitica</name>
    <dbReference type="NCBI Taxonomy" id="35722"/>
    <lineage>
        <taxon>Eukaryota</taxon>
        <taxon>Fungi</taxon>
        <taxon>Fungi incertae sedis</taxon>
        <taxon>Mucoromycota</taxon>
        <taxon>Mucoromycotina</taxon>
        <taxon>Mucoromycetes</taxon>
        <taxon>Mucorales</taxon>
        <taxon>Mucorineae</taxon>
        <taxon>Mucoraceae</taxon>
        <taxon>Parasitella</taxon>
    </lineage>
</organism>
<dbReference type="Gene3D" id="3.40.1380.20">
    <property type="entry name" value="Pyruvate kinase, C-terminal domain"/>
    <property type="match status" value="1"/>
</dbReference>
<dbReference type="InterPro" id="IPR015793">
    <property type="entry name" value="Pyrv_Knase_brl"/>
</dbReference>
<evidence type="ECO:0000259" key="17">
    <source>
        <dbReference type="Pfam" id="PF00224"/>
    </source>
</evidence>
<dbReference type="InterPro" id="IPR018209">
    <property type="entry name" value="Pyrv_Knase_AS"/>
</dbReference>
<comment type="catalytic activity">
    <reaction evidence="15 16">
        <text>pyruvate + ATP = phosphoenolpyruvate + ADP + H(+)</text>
        <dbReference type="Rhea" id="RHEA:18157"/>
        <dbReference type="ChEBI" id="CHEBI:15361"/>
        <dbReference type="ChEBI" id="CHEBI:15378"/>
        <dbReference type="ChEBI" id="CHEBI:30616"/>
        <dbReference type="ChEBI" id="CHEBI:58702"/>
        <dbReference type="ChEBI" id="CHEBI:456216"/>
        <dbReference type="EC" id="2.7.1.40"/>
    </reaction>
</comment>
<evidence type="ECO:0000256" key="10">
    <source>
        <dbReference type="ARBA" id="ARBA00022777"/>
    </source>
</evidence>
<evidence type="ECO:0000256" key="7">
    <source>
        <dbReference type="ARBA" id="ARBA00022679"/>
    </source>
</evidence>
<dbReference type="GO" id="GO:0006950">
    <property type="term" value="P:response to stress"/>
    <property type="evidence" value="ECO:0007669"/>
    <property type="project" value="UniProtKB-ARBA"/>
</dbReference>
<dbReference type="NCBIfam" id="TIGR01064">
    <property type="entry name" value="pyruv_kin"/>
    <property type="match status" value="1"/>
</dbReference>
<evidence type="ECO:0000313" key="19">
    <source>
        <dbReference type="EMBL" id="CEP10591.1"/>
    </source>
</evidence>
<keyword evidence="12 16" id="KW-0460">Magnesium</keyword>
<evidence type="ECO:0000256" key="11">
    <source>
        <dbReference type="ARBA" id="ARBA00022840"/>
    </source>
</evidence>
<evidence type="ECO:0000256" key="12">
    <source>
        <dbReference type="ARBA" id="ARBA00022842"/>
    </source>
</evidence>
<feature type="domain" description="Pyruvate kinase C-terminal" evidence="18">
    <location>
        <begin position="394"/>
        <end position="512"/>
    </location>
</feature>
<dbReference type="PANTHER" id="PTHR11817">
    <property type="entry name" value="PYRUVATE KINASE"/>
    <property type="match status" value="1"/>
</dbReference>
<dbReference type="GO" id="GO:0000287">
    <property type="term" value="F:magnesium ion binding"/>
    <property type="evidence" value="ECO:0007669"/>
    <property type="project" value="InterPro"/>
</dbReference>